<accession>J9D636</accession>
<name>J9D636_EDHAE</name>
<dbReference type="HOGENOM" id="CLU_1315398_0_0_1"/>
<protein>
    <submittedName>
        <fullName evidence="1">Uncharacterized protein</fullName>
    </submittedName>
</protein>
<keyword evidence="2" id="KW-1185">Reference proteome</keyword>
<dbReference type="Proteomes" id="UP000003163">
    <property type="component" value="Unassembled WGS sequence"/>
</dbReference>
<gene>
    <name evidence="1" type="ORF">EDEG_00231</name>
</gene>
<reference evidence="1 2" key="1">
    <citation type="submission" date="2011-08" db="EMBL/GenBank/DDBJ databases">
        <authorList>
            <person name="Liu Z.J."/>
            <person name="Shi F.L."/>
            <person name="Lu J.Q."/>
            <person name="Li M."/>
            <person name="Wang Z.L."/>
        </authorList>
    </citation>
    <scope>NUCLEOTIDE SEQUENCE [LARGE SCALE GENOMIC DNA]</scope>
    <source>
        <strain evidence="1 2">USNM 41457</strain>
    </source>
</reference>
<dbReference type="VEuPathDB" id="MicrosporidiaDB:EDEG_00231"/>
<sequence length="209" mass="24953">MPNYDDLKKRLEDALLKFKTGGSNDSLIVFKCEHEQLIRISKILTKLQTRILFDDKKLKNAKNLTNNEHNRIVKILNSFQQKLYYDLIQYKKMNEETMQNFVNAPKISEITFKNKNERCIIIKHLKTTLKYMKHMIKSDICLLISWNSHGDKNHINNNRNYIDNNSYEIYTNYMNSHDYIDYYLNTNISVTDLCKIKYESAQISAQQFF</sequence>
<evidence type="ECO:0000313" key="1">
    <source>
        <dbReference type="EMBL" id="EJW03251.1"/>
    </source>
</evidence>
<dbReference type="AlphaFoldDB" id="J9D636"/>
<comment type="caution">
    <text evidence="1">The sequence shown here is derived from an EMBL/GenBank/DDBJ whole genome shotgun (WGS) entry which is preliminary data.</text>
</comment>
<proteinExistence type="predicted"/>
<dbReference type="EMBL" id="AFBI03000002">
    <property type="protein sequence ID" value="EJW03251.1"/>
    <property type="molecule type" value="Genomic_DNA"/>
</dbReference>
<dbReference type="InParanoid" id="J9D636"/>
<reference evidence="2" key="2">
    <citation type="submission" date="2015-07" db="EMBL/GenBank/DDBJ databases">
        <title>Contrasting host-pathogen interactions and genome evolution in two generalist and specialist microsporidian pathogens of mosquitoes.</title>
        <authorList>
            <consortium name="The Broad Institute Genomics Platform"/>
            <consortium name="The Broad Institute Genome Sequencing Center for Infectious Disease"/>
            <person name="Cuomo C.A."/>
            <person name="Sanscrainte N.D."/>
            <person name="Goldberg J.M."/>
            <person name="Heiman D."/>
            <person name="Young S."/>
            <person name="Zeng Q."/>
            <person name="Becnel J.J."/>
            <person name="Birren B.W."/>
        </authorList>
    </citation>
    <scope>NUCLEOTIDE SEQUENCE [LARGE SCALE GENOMIC DNA]</scope>
    <source>
        <strain evidence="2">USNM 41457</strain>
    </source>
</reference>
<organism evidence="1 2">
    <name type="scientific">Edhazardia aedis (strain USNM 41457)</name>
    <name type="common">Microsporidian parasite</name>
    <dbReference type="NCBI Taxonomy" id="1003232"/>
    <lineage>
        <taxon>Eukaryota</taxon>
        <taxon>Fungi</taxon>
        <taxon>Fungi incertae sedis</taxon>
        <taxon>Microsporidia</taxon>
        <taxon>Edhazardia</taxon>
    </lineage>
</organism>
<evidence type="ECO:0000313" key="2">
    <source>
        <dbReference type="Proteomes" id="UP000003163"/>
    </source>
</evidence>